<feature type="region of interest" description="Disordered" evidence="1">
    <location>
        <begin position="440"/>
        <end position="486"/>
    </location>
</feature>
<protein>
    <recommendedName>
        <fullName evidence="5">Olfactomedin-like protein 2B</fullName>
    </recommendedName>
</protein>
<evidence type="ECO:0000256" key="1">
    <source>
        <dbReference type="SAM" id="MobiDB-lite"/>
    </source>
</evidence>
<sequence length="576" mass="62299">MLREPLNMHKLCVVFVMCCASVPLGRAAPRTVDPDRGSQLESGGAEQNDWLQEETDGHEGILSKLLGDYDKVKALSEGSDCRCKCVVRPLSRSACRRIEAGSASAQDFYTVETITSGPQCKCACLAPPSAVNPCEGEFRLKKLREAGKENVKLSTILELLEGSFYGMDLLKLHSITSKLLDRVDHIEKVVSLNNTSDEVKAQESPPIETAMTESPPTPPPIQHQDKKALGEGINGDTFLGENPDSSAQITEVISQVTPKHVANKEALHASKSGPNGMIIRGMTFYKSEPDPMVADDGEPGENLFEYDGFSGDGTVNLFIEENLLQHRAPRPRVRAGPRSFQPKTVALIGLKKTSQSRELQETEHTSESQHDVTSATEAIKSLDVATDVQSDGDAARRFTVRPTTTTKTTGTTDNAAQTIQKITAGIIEWPIYMMDEPSSSSKVVTTKERTRTTINTSQPSEKTTTEDTLTSSTTTNAPTTMMESSTLDLKDQIQTTPESTAAGPSRFPPNPTMEMPGFTTTITTPAAPTLALVQPTNVSTEVSPTTPEVESESTMFVGSTLPLTTQSANHFAATDF</sequence>
<name>A0AA88SFB5_CHASR</name>
<evidence type="ECO:0008006" key="5">
    <source>
        <dbReference type="Google" id="ProtNLM"/>
    </source>
</evidence>
<feature type="chain" id="PRO_5041725267" description="Olfactomedin-like protein 2B" evidence="2">
    <location>
        <begin position="28"/>
        <end position="576"/>
    </location>
</feature>
<dbReference type="AlphaFoldDB" id="A0AA88SFB5"/>
<accession>A0AA88SFB5</accession>
<evidence type="ECO:0000313" key="3">
    <source>
        <dbReference type="EMBL" id="KAK2835615.1"/>
    </source>
</evidence>
<feature type="region of interest" description="Disordered" evidence="1">
    <location>
        <begin position="353"/>
        <end position="374"/>
    </location>
</feature>
<dbReference type="Proteomes" id="UP001187415">
    <property type="component" value="Unassembled WGS sequence"/>
</dbReference>
<keyword evidence="4" id="KW-1185">Reference proteome</keyword>
<organism evidence="3 4">
    <name type="scientific">Channa striata</name>
    <name type="common">Snakehead murrel</name>
    <name type="synonym">Ophicephalus striatus</name>
    <dbReference type="NCBI Taxonomy" id="64152"/>
    <lineage>
        <taxon>Eukaryota</taxon>
        <taxon>Metazoa</taxon>
        <taxon>Chordata</taxon>
        <taxon>Craniata</taxon>
        <taxon>Vertebrata</taxon>
        <taxon>Euteleostomi</taxon>
        <taxon>Actinopterygii</taxon>
        <taxon>Neopterygii</taxon>
        <taxon>Teleostei</taxon>
        <taxon>Neoteleostei</taxon>
        <taxon>Acanthomorphata</taxon>
        <taxon>Anabantaria</taxon>
        <taxon>Anabantiformes</taxon>
        <taxon>Channoidei</taxon>
        <taxon>Channidae</taxon>
        <taxon>Channa</taxon>
    </lineage>
</organism>
<feature type="signal peptide" evidence="2">
    <location>
        <begin position="1"/>
        <end position="27"/>
    </location>
</feature>
<dbReference type="EMBL" id="JAUPFM010000012">
    <property type="protein sequence ID" value="KAK2835615.1"/>
    <property type="molecule type" value="Genomic_DNA"/>
</dbReference>
<keyword evidence="2" id="KW-0732">Signal</keyword>
<feature type="compositionally biased region" description="Low complexity" evidence="1">
    <location>
        <begin position="466"/>
        <end position="480"/>
    </location>
</feature>
<reference evidence="3" key="1">
    <citation type="submission" date="2023-07" db="EMBL/GenBank/DDBJ databases">
        <title>Chromosome-level Genome Assembly of Striped Snakehead (Channa striata).</title>
        <authorList>
            <person name="Liu H."/>
        </authorList>
    </citation>
    <scope>NUCLEOTIDE SEQUENCE</scope>
    <source>
        <strain evidence="3">Gz</strain>
        <tissue evidence="3">Muscle</tissue>
    </source>
</reference>
<feature type="region of interest" description="Disordered" evidence="1">
    <location>
        <begin position="30"/>
        <end position="51"/>
    </location>
</feature>
<comment type="caution">
    <text evidence="3">The sequence shown here is derived from an EMBL/GenBank/DDBJ whole genome shotgun (WGS) entry which is preliminary data.</text>
</comment>
<feature type="region of interest" description="Disordered" evidence="1">
    <location>
        <begin position="196"/>
        <end position="222"/>
    </location>
</feature>
<proteinExistence type="predicted"/>
<gene>
    <name evidence="3" type="ORF">Q5P01_016099</name>
</gene>
<evidence type="ECO:0000313" key="4">
    <source>
        <dbReference type="Proteomes" id="UP001187415"/>
    </source>
</evidence>
<evidence type="ECO:0000256" key="2">
    <source>
        <dbReference type="SAM" id="SignalP"/>
    </source>
</evidence>
<feature type="compositionally biased region" description="Basic and acidic residues" evidence="1">
    <location>
        <begin position="358"/>
        <end position="370"/>
    </location>
</feature>